<evidence type="ECO:0000259" key="8">
    <source>
        <dbReference type="PROSITE" id="PS50966"/>
    </source>
</evidence>
<accession>A0AAD8TLS0</accession>
<organism evidence="9 10">
    <name type="scientific">Lolium multiflorum</name>
    <name type="common">Italian ryegrass</name>
    <name type="synonym">Lolium perenne subsp. multiflorum</name>
    <dbReference type="NCBI Taxonomy" id="4521"/>
    <lineage>
        <taxon>Eukaryota</taxon>
        <taxon>Viridiplantae</taxon>
        <taxon>Streptophyta</taxon>
        <taxon>Embryophyta</taxon>
        <taxon>Tracheophyta</taxon>
        <taxon>Spermatophyta</taxon>
        <taxon>Magnoliopsida</taxon>
        <taxon>Liliopsida</taxon>
        <taxon>Poales</taxon>
        <taxon>Poaceae</taxon>
        <taxon>BOP clade</taxon>
        <taxon>Pooideae</taxon>
        <taxon>Poodae</taxon>
        <taxon>Poeae</taxon>
        <taxon>Poeae Chloroplast Group 2 (Poeae type)</taxon>
        <taxon>Loliodinae</taxon>
        <taxon>Loliinae</taxon>
        <taxon>Lolium</taxon>
    </lineage>
</organism>
<keyword evidence="6" id="KW-0539">Nucleus</keyword>
<comment type="caution">
    <text evidence="9">The sequence shown here is derived from an EMBL/GenBank/DDBJ whole genome shotgun (WGS) entry which is preliminary data.</text>
</comment>
<feature type="compositionally biased region" description="Low complexity" evidence="7">
    <location>
        <begin position="669"/>
        <end position="689"/>
    </location>
</feature>
<evidence type="ECO:0000256" key="2">
    <source>
        <dbReference type="ARBA" id="ARBA00022723"/>
    </source>
</evidence>
<dbReference type="AlphaFoldDB" id="A0AAD8TLS0"/>
<feature type="compositionally biased region" description="Basic and acidic residues" evidence="7">
    <location>
        <begin position="54"/>
        <end position="63"/>
    </location>
</feature>
<dbReference type="PANTHER" id="PTHR31669:SF296">
    <property type="entry name" value="PROTEIN FAR1-RELATED SEQUENCE"/>
    <property type="match status" value="1"/>
</dbReference>
<keyword evidence="2 6" id="KW-0479">Metal-binding</keyword>
<comment type="subcellular location">
    <subcellularLocation>
        <location evidence="6">Nucleus</location>
    </subcellularLocation>
</comment>
<feature type="region of interest" description="Disordered" evidence="7">
    <location>
        <begin position="53"/>
        <end position="74"/>
    </location>
</feature>
<feature type="compositionally biased region" description="Polar residues" evidence="7">
    <location>
        <begin position="696"/>
        <end position="720"/>
    </location>
</feature>
<evidence type="ECO:0000256" key="6">
    <source>
        <dbReference type="RuleBase" id="RU367018"/>
    </source>
</evidence>
<feature type="compositionally biased region" description="Polar residues" evidence="7">
    <location>
        <begin position="765"/>
        <end position="789"/>
    </location>
</feature>
<sequence>MSGLDLNATPTEDVEMDDVEPLFCTQVVPEPVVGESQDPDLDVHEAVVGNSDRYSGRGHEHNGEQAASVGNQNFPTTTFPTDTTTNPDFAEGGSDGEAVGITEEILSSPQEPFLGMRFDTLADARAHYNAYAAKLGFSIKNNTSKKKAHTNELEKQQFVCNKYRAPKTEEQIEQEKMAFTEDVSPVQLDDDNDEEQEAGPSKRKKTASKFGVKRKRETIKQTKCRARMFVKLINNKWEVTFFIAEHNHPMIVKPSLIKYLRSHRGIPRDEKEFLRCLHNCNLDTGRMMEVMSEFYGEDCIVPYGPRTISNLRWHIMKKANEKLGSFLGRHPGLAEDFNECVDESMTVEEFEANWAELIQKWELSQNETFNWLKSNAHTWVPCYFRDRFFPFLQSTQRSEGFNAVLKRCINPKNSIKHFVRQYEKIQAKILGKEGNNDYRTDELEVQPRTTFPIEKHAMAVYTRDIFHRFMLEFGLIGRYDVQVIGTNMYELIPNNLRCYPYGSRNYYVNGSGGAYNCDCCKYQRDGILCCHVLKVFTHVGINAIPERFIMRRWTQQAVEYVPMHTGPVQDDVMPEQSRQKVRFANLSTSFVQMAKLGSESDQAEAIARRHIKEMRAEFVQLQKVQKKKNAQQPSSSAPHRNAAPKAPQQTAAPNAPQQTATPSMRRQRAAPNAPQQTAAPNAPQQTATPSMRRQRTAPNAPQQTEDPNVTQQTATPSMHQQEAAPSALQQTASASMTQRKLVPNLPQQRAVRTVHCPSTSAPNVCQSGNAGASQKGQQPAPSTWASHTANIDDTHGWTSSGSAHFSAQQPASSTQNQSTSMKSDHAVPQRPLRAKKSSSTNQTLSVQQASDLSEPSREGMVVLNPPRSNTKGRKKGRIPSGIELVAKKTTLCGTCGLPGHNAATCKAGLGHNKEN</sequence>
<evidence type="ECO:0000313" key="10">
    <source>
        <dbReference type="Proteomes" id="UP001231189"/>
    </source>
</evidence>
<feature type="compositionally biased region" description="Polar residues" evidence="7">
    <location>
        <begin position="727"/>
        <end position="738"/>
    </location>
</feature>
<evidence type="ECO:0000256" key="7">
    <source>
        <dbReference type="SAM" id="MobiDB-lite"/>
    </source>
</evidence>
<dbReference type="InterPro" id="IPR031052">
    <property type="entry name" value="FHY3/FAR1"/>
</dbReference>
<dbReference type="PANTHER" id="PTHR31669">
    <property type="entry name" value="PROTEIN FAR1-RELATED SEQUENCE 10-RELATED"/>
    <property type="match status" value="1"/>
</dbReference>
<reference evidence="9" key="1">
    <citation type="submission" date="2023-07" db="EMBL/GenBank/DDBJ databases">
        <title>A chromosome-level genome assembly of Lolium multiflorum.</title>
        <authorList>
            <person name="Chen Y."/>
            <person name="Copetti D."/>
            <person name="Kolliker R."/>
            <person name="Studer B."/>
        </authorList>
    </citation>
    <scope>NUCLEOTIDE SEQUENCE</scope>
    <source>
        <strain evidence="9">02402/16</strain>
        <tissue evidence="9">Leaf</tissue>
    </source>
</reference>
<keyword evidence="4 6" id="KW-0862">Zinc</keyword>
<feature type="compositionally biased region" description="Polar residues" evidence="7">
    <location>
        <begin position="796"/>
        <end position="821"/>
    </location>
</feature>
<dbReference type="GO" id="GO:0005634">
    <property type="term" value="C:nucleus"/>
    <property type="evidence" value="ECO:0007669"/>
    <property type="project" value="UniProtKB-SubCell"/>
</dbReference>
<feature type="region of interest" description="Disordered" evidence="7">
    <location>
        <begin position="179"/>
        <end position="211"/>
    </location>
</feature>
<evidence type="ECO:0000256" key="3">
    <source>
        <dbReference type="ARBA" id="ARBA00022771"/>
    </source>
</evidence>
<dbReference type="InterPro" id="IPR007527">
    <property type="entry name" value="Znf_SWIM"/>
</dbReference>
<dbReference type="GO" id="GO:0008270">
    <property type="term" value="F:zinc ion binding"/>
    <property type="evidence" value="ECO:0007669"/>
    <property type="project" value="UniProtKB-UniRule"/>
</dbReference>
<dbReference type="Proteomes" id="UP001231189">
    <property type="component" value="Unassembled WGS sequence"/>
</dbReference>
<dbReference type="GO" id="GO:0006355">
    <property type="term" value="P:regulation of DNA-templated transcription"/>
    <property type="evidence" value="ECO:0007669"/>
    <property type="project" value="UniProtKB-UniRule"/>
</dbReference>
<keyword evidence="3 5" id="KW-0863">Zinc-finger</keyword>
<gene>
    <name evidence="9" type="ORF">QYE76_045026</name>
</gene>
<feature type="region of interest" description="Disordered" evidence="7">
    <location>
        <begin position="765"/>
        <end position="876"/>
    </location>
</feature>
<dbReference type="PROSITE" id="PS50966">
    <property type="entry name" value="ZF_SWIM"/>
    <property type="match status" value="1"/>
</dbReference>
<feature type="compositionally biased region" description="Low complexity" evidence="7">
    <location>
        <begin position="643"/>
        <end position="662"/>
    </location>
</feature>
<evidence type="ECO:0000256" key="4">
    <source>
        <dbReference type="ARBA" id="ARBA00022833"/>
    </source>
</evidence>
<dbReference type="Pfam" id="PF04434">
    <property type="entry name" value="SWIM"/>
    <property type="match status" value="1"/>
</dbReference>
<name>A0AAD8TLS0_LOLMU</name>
<feature type="region of interest" description="Disordered" evidence="7">
    <location>
        <begin position="1"/>
        <end position="20"/>
    </location>
</feature>
<evidence type="ECO:0000256" key="5">
    <source>
        <dbReference type="PROSITE-ProRule" id="PRU00325"/>
    </source>
</evidence>
<comment type="similarity">
    <text evidence="1 6">Belongs to the FHY3/FAR1 family.</text>
</comment>
<feature type="compositionally biased region" description="Acidic residues" evidence="7">
    <location>
        <begin position="188"/>
        <end position="197"/>
    </location>
</feature>
<feature type="region of interest" description="Disordered" evidence="7">
    <location>
        <begin position="622"/>
        <end position="739"/>
    </location>
</feature>
<keyword evidence="10" id="KW-1185">Reference proteome</keyword>
<dbReference type="InterPro" id="IPR006564">
    <property type="entry name" value="Znf_PMZ"/>
</dbReference>
<dbReference type="SMART" id="SM00575">
    <property type="entry name" value="ZnF_PMZ"/>
    <property type="match status" value="1"/>
</dbReference>
<feature type="compositionally biased region" description="Basic residues" evidence="7">
    <location>
        <begin position="201"/>
        <end position="211"/>
    </location>
</feature>
<feature type="domain" description="SWIM-type" evidence="8">
    <location>
        <begin position="506"/>
        <end position="540"/>
    </location>
</feature>
<dbReference type="EMBL" id="JAUUTY010000002">
    <property type="protein sequence ID" value="KAK1684178.1"/>
    <property type="molecule type" value="Genomic_DNA"/>
</dbReference>
<proteinExistence type="inferred from homology"/>
<feature type="compositionally biased region" description="Polar residues" evidence="7">
    <location>
        <begin position="837"/>
        <end position="853"/>
    </location>
</feature>
<evidence type="ECO:0000256" key="1">
    <source>
        <dbReference type="ARBA" id="ARBA00005889"/>
    </source>
</evidence>
<comment type="function">
    <text evidence="6">Putative transcription activator involved in regulating light control of development.</text>
</comment>
<protein>
    <recommendedName>
        <fullName evidence="6">Protein FAR1-RELATED SEQUENCE</fullName>
    </recommendedName>
</protein>
<evidence type="ECO:0000313" key="9">
    <source>
        <dbReference type="EMBL" id="KAK1684178.1"/>
    </source>
</evidence>